<reference evidence="1" key="2">
    <citation type="submission" date="2023-02" db="EMBL/GenBank/DDBJ databases">
        <authorList>
            <person name="Huang Y."/>
            <person name="Zhang Y."/>
            <person name="Zhang T."/>
            <person name="Wang J."/>
        </authorList>
    </citation>
    <scope>NUCLEOTIDE SEQUENCE</scope>
    <source>
        <strain evidence="1">KJ-1</strain>
    </source>
</reference>
<dbReference type="EMBL" id="CP085083">
    <property type="protein sequence ID" value="WDZ50210.1"/>
    <property type="molecule type" value="Genomic_DNA"/>
</dbReference>
<dbReference type="Proteomes" id="UP001199528">
    <property type="component" value="Chromosome"/>
</dbReference>
<name>A0AAJ6P4A5_9GAMM</name>
<proteinExistence type="predicted"/>
<protein>
    <submittedName>
        <fullName evidence="1">Uncharacterized protein</fullName>
    </submittedName>
</protein>
<gene>
    <name evidence="1" type="ORF">LF296_12855</name>
</gene>
<organism evidence="1 2">
    <name type="scientific">Acinetobacter vivianii</name>
    <dbReference type="NCBI Taxonomy" id="1776742"/>
    <lineage>
        <taxon>Bacteria</taxon>
        <taxon>Pseudomonadati</taxon>
        <taxon>Pseudomonadota</taxon>
        <taxon>Gammaproteobacteria</taxon>
        <taxon>Moraxellales</taxon>
        <taxon>Moraxellaceae</taxon>
        <taxon>Acinetobacter</taxon>
    </lineage>
</organism>
<evidence type="ECO:0000313" key="2">
    <source>
        <dbReference type="Proteomes" id="UP001199528"/>
    </source>
</evidence>
<evidence type="ECO:0000313" key="1">
    <source>
        <dbReference type="EMBL" id="WDZ50210.1"/>
    </source>
</evidence>
<sequence>MKQICINSNPAFQFGKVMLTSWALATGAVGGAALIATKITHSQPQPEAPTYSFGNTQSDYGVLAVQITSETTGQAVVNLDGFRVYSAFDFELVPDDNGMLGSKDEAVFINNFAVERILTPDGKEYNDFTNKDDIRNMITVITAHIEKNKMAGV</sequence>
<reference evidence="1" key="1">
    <citation type="journal article" date="2022" name="Front Environ Sci">
        <title>Complete genome sequence analysis of a novel alkane-degrading bacterial strain, Acinetobacter vivianii KJ-1, and its diesel degradation ability.</title>
        <authorList>
            <person name="Zhang Y."/>
            <person name="Song F."/>
            <person name="Wang J."/>
            <person name="Zhao Q."/>
            <person name="Zheng L."/>
            <person name="Wang Z."/>
            <person name="Zhang X."/>
            <person name="Gao Y."/>
            <person name="Chen G."/>
            <person name="Huang Y."/>
        </authorList>
    </citation>
    <scope>NUCLEOTIDE SEQUENCE</scope>
    <source>
        <strain evidence="1">KJ-1</strain>
    </source>
</reference>
<dbReference type="KEGG" id="aviv:LF296_12855"/>
<dbReference type="AlphaFoldDB" id="A0AAJ6P4A5"/>
<accession>A0AAJ6P4A5</accession>
<dbReference type="RefSeq" id="WP_272654611.1">
    <property type="nucleotide sequence ID" value="NZ_CP085083.1"/>
</dbReference>